<keyword evidence="4" id="KW-0119">Carbohydrate metabolism</keyword>
<keyword evidence="7" id="KW-1185">Reference proteome</keyword>
<dbReference type="CDD" id="cd10967">
    <property type="entry name" value="CE4_GLA_like_6s"/>
    <property type="match status" value="1"/>
</dbReference>
<keyword evidence="1" id="KW-0479">Metal-binding</keyword>
<dbReference type="RefSeq" id="WP_161409435.1">
    <property type="nucleotide sequence ID" value="NZ_WTUZ01000022.1"/>
</dbReference>
<dbReference type="SUPFAM" id="SSF88713">
    <property type="entry name" value="Glycoside hydrolase/deacetylase"/>
    <property type="match status" value="1"/>
</dbReference>
<dbReference type="AlphaFoldDB" id="A0A6L8V4U7"/>
<gene>
    <name evidence="6" type="ORF">GQF01_24625</name>
</gene>
<evidence type="ECO:0000313" key="6">
    <source>
        <dbReference type="EMBL" id="MZQ85307.1"/>
    </source>
</evidence>
<dbReference type="InterPro" id="IPR002509">
    <property type="entry name" value="NODB_dom"/>
</dbReference>
<evidence type="ECO:0000256" key="3">
    <source>
        <dbReference type="ARBA" id="ARBA00022801"/>
    </source>
</evidence>
<name>A0A6L8V4U7_9BACL</name>
<dbReference type="EMBL" id="WTUZ01000022">
    <property type="protein sequence ID" value="MZQ85307.1"/>
    <property type="molecule type" value="Genomic_DNA"/>
</dbReference>
<dbReference type="GO" id="GO:0005975">
    <property type="term" value="P:carbohydrate metabolic process"/>
    <property type="evidence" value="ECO:0007669"/>
    <property type="project" value="InterPro"/>
</dbReference>
<evidence type="ECO:0000259" key="5">
    <source>
        <dbReference type="PROSITE" id="PS51677"/>
    </source>
</evidence>
<organism evidence="6 7">
    <name type="scientific">Paenibacillus silvestris</name>
    <dbReference type="NCBI Taxonomy" id="2606219"/>
    <lineage>
        <taxon>Bacteria</taxon>
        <taxon>Bacillati</taxon>
        <taxon>Bacillota</taxon>
        <taxon>Bacilli</taxon>
        <taxon>Bacillales</taxon>
        <taxon>Paenibacillaceae</taxon>
        <taxon>Paenibacillus</taxon>
    </lineage>
</organism>
<keyword evidence="3" id="KW-0378">Hydrolase</keyword>
<evidence type="ECO:0000256" key="2">
    <source>
        <dbReference type="ARBA" id="ARBA00022729"/>
    </source>
</evidence>
<dbReference type="InterPro" id="IPR011330">
    <property type="entry name" value="Glyco_hydro/deAcase_b/a-brl"/>
</dbReference>
<dbReference type="GO" id="GO:0016810">
    <property type="term" value="F:hydrolase activity, acting on carbon-nitrogen (but not peptide) bonds"/>
    <property type="evidence" value="ECO:0007669"/>
    <property type="project" value="InterPro"/>
</dbReference>
<protein>
    <submittedName>
        <fullName evidence="6">Polysaccharide deacetylase family protein</fullName>
    </submittedName>
</protein>
<dbReference type="GO" id="GO:0046872">
    <property type="term" value="F:metal ion binding"/>
    <property type="evidence" value="ECO:0007669"/>
    <property type="project" value="UniProtKB-KW"/>
</dbReference>
<evidence type="ECO:0000256" key="1">
    <source>
        <dbReference type="ARBA" id="ARBA00022723"/>
    </source>
</evidence>
<feature type="domain" description="NodB homology" evidence="5">
    <location>
        <begin position="14"/>
        <end position="266"/>
    </location>
</feature>
<keyword evidence="2" id="KW-0732">Signal</keyword>
<dbReference type="PANTHER" id="PTHR46471:SF2">
    <property type="entry name" value="CHITIN DEACETYLASE-RELATED"/>
    <property type="match status" value="1"/>
</dbReference>
<reference evidence="6 7" key="1">
    <citation type="submission" date="2019-12" db="EMBL/GenBank/DDBJ databases">
        <title>Paenibacillus sp. nov. sp. isolated from soil.</title>
        <authorList>
            <person name="Kim J."/>
            <person name="Jeong S.E."/>
            <person name="Jung H.S."/>
            <person name="Jeon C.O."/>
        </authorList>
    </citation>
    <scope>NUCLEOTIDE SEQUENCE [LARGE SCALE GENOMIC DNA]</scope>
    <source>
        <strain evidence="6 7">5J-6</strain>
    </source>
</reference>
<dbReference type="PROSITE" id="PS51677">
    <property type="entry name" value="NODB"/>
    <property type="match status" value="1"/>
</dbReference>
<dbReference type="Gene3D" id="3.20.20.370">
    <property type="entry name" value="Glycoside hydrolase/deacetylase"/>
    <property type="match status" value="1"/>
</dbReference>
<comment type="caution">
    <text evidence="6">The sequence shown here is derived from an EMBL/GenBank/DDBJ whole genome shotgun (WGS) entry which is preliminary data.</text>
</comment>
<evidence type="ECO:0000313" key="7">
    <source>
        <dbReference type="Proteomes" id="UP000481087"/>
    </source>
</evidence>
<accession>A0A6L8V4U7</accession>
<dbReference type="PANTHER" id="PTHR46471">
    <property type="entry name" value="CHITIN DEACETYLASE"/>
    <property type="match status" value="1"/>
</dbReference>
<evidence type="ECO:0000256" key="4">
    <source>
        <dbReference type="ARBA" id="ARBA00023277"/>
    </source>
</evidence>
<dbReference type="Pfam" id="PF01522">
    <property type="entry name" value="Polysacc_deac_1"/>
    <property type="match status" value="1"/>
</dbReference>
<proteinExistence type="predicted"/>
<sequence>MRIRNDRFPGGVHKALTLSYDDGRIHDRRLVGKLNEYGIKGTFHLNSGFLGKEGYISAEEAASLFTGHEVSAHTVDHPFLEQSPTDQIVSEIIDDRRALESLVGYPVRGMSYPFGTNSDRVVSLLPALGIEYARTVASHGKFQLPDDFLRWHPTCHHKQMMEYGEQFAKLEQRHTRMALFYVWGHSYEFENDNNWDLIDRFGEMMGGHDNIWYATNTEIFTYLQAVEQLRYSVDRHLVHNPTATSVWISVEGDSVEIPAGQIVRLS</sequence>
<dbReference type="Proteomes" id="UP000481087">
    <property type="component" value="Unassembled WGS sequence"/>
</dbReference>